<name>A0ABQ4NHV7_9RHOB</name>
<feature type="chain" id="PRO_5045197909" evidence="1">
    <location>
        <begin position="23"/>
        <end position="259"/>
    </location>
</feature>
<dbReference type="InterPro" id="IPR017738">
    <property type="entry name" value="T6SS-assoc_VCA0118"/>
</dbReference>
<feature type="signal peptide" evidence="1">
    <location>
        <begin position="1"/>
        <end position="22"/>
    </location>
</feature>
<dbReference type="Pfam" id="PF11319">
    <property type="entry name" value="VasI"/>
    <property type="match status" value="1"/>
</dbReference>
<dbReference type="EMBL" id="BPFH01000001">
    <property type="protein sequence ID" value="GIT94008.1"/>
    <property type="molecule type" value="Genomic_DNA"/>
</dbReference>
<evidence type="ECO:0000256" key="1">
    <source>
        <dbReference type="SAM" id="SignalP"/>
    </source>
</evidence>
<organism evidence="2 3">
    <name type="scientific">Jannaschia pagri</name>
    <dbReference type="NCBI Taxonomy" id="2829797"/>
    <lineage>
        <taxon>Bacteria</taxon>
        <taxon>Pseudomonadati</taxon>
        <taxon>Pseudomonadota</taxon>
        <taxon>Alphaproteobacteria</taxon>
        <taxon>Rhodobacterales</taxon>
        <taxon>Roseobacteraceae</taxon>
        <taxon>Jannaschia</taxon>
    </lineage>
</organism>
<keyword evidence="3" id="KW-1185">Reference proteome</keyword>
<dbReference type="RefSeq" id="WP_220747516.1">
    <property type="nucleotide sequence ID" value="NZ_BPFH01000001.1"/>
</dbReference>
<comment type="caution">
    <text evidence="2">The sequence shown here is derived from an EMBL/GenBank/DDBJ whole genome shotgun (WGS) entry which is preliminary data.</text>
</comment>
<protein>
    <submittedName>
        <fullName evidence="2">Uncharacterized protein</fullName>
    </submittedName>
</protein>
<evidence type="ECO:0000313" key="2">
    <source>
        <dbReference type="EMBL" id="GIT94008.1"/>
    </source>
</evidence>
<dbReference type="Proteomes" id="UP000786693">
    <property type="component" value="Unassembled WGS sequence"/>
</dbReference>
<accession>A0ABQ4NHV7</accession>
<proteinExistence type="predicted"/>
<reference evidence="2 3" key="1">
    <citation type="submission" date="2021-05" db="EMBL/GenBank/DDBJ databases">
        <title>Bacteria Genome sequencing.</title>
        <authorList>
            <person name="Takabe Y."/>
            <person name="Nakajima Y."/>
            <person name="Suzuki S."/>
            <person name="Shiozaki T."/>
        </authorList>
    </citation>
    <scope>NUCLEOTIDE SEQUENCE [LARGE SCALE GENOMIC DNA]</scope>
    <source>
        <strain evidence="2 3">AI_62</strain>
    </source>
</reference>
<keyword evidence="1" id="KW-0732">Signal</keyword>
<evidence type="ECO:0000313" key="3">
    <source>
        <dbReference type="Proteomes" id="UP000786693"/>
    </source>
</evidence>
<sequence>MRLPTVLLVTALAIWPAMLAAADDALCDPGSVACQVFTAQHAPDCMAIDRADARLTCWDRIARLANCPSVDPDVRRLRCAFVAARGMSDITAIESTSTGAGATWRQETEAQPFGPSQDVFLSVPSLGVSSCGLRRRATLILRCLRDRTAALVIHDCATPLIGNEGWAVDLRLDDGPVERARLRPTHMGDGFGHFTYQPARILIERLETAEHLHLQFADIEGVNATLSFPVAGLSDVVVPLKQACSWSEQPPWEREGTDP</sequence>
<gene>
    <name evidence="2" type="ORF">JANAI62_06310</name>
</gene>